<evidence type="ECO:0000256" key="1">
    <source>
        <dbReference type="ARBA" id="ARBA00023015"/>
    </source>
</evidence>
<evidence type="ECO:0000313" key="6">
    <source>
        <dbReference type="Proteomes" id="UP000196536"/>
    </source>
</evidence>
<evidence type="ECO:0000259" key="4">
    <source>
        <dbReference type="PROSITE" id="PS01124"/>
    </source>
</evidence>
<dbReference type="PROSITE" id="PS00041">
    <property type="entry name" value="HTH_ARAC_FAMILY_1"/>
    <property type="match status" value="1"/>
</dbReference>
<keyword evidence="2" id="KW-0238">DNA-binding</keyword>
<dbReference type="GO" id="GO:0043565">
    <property type="term" value="F:sequence-specific DNA binding"/>
    <property type="evidence" value="ECO:0007669"/>
    <property type="project" value="InterPro"/>
</dbReference>
<dbReference type="AlphaFoldDB" id="A0A1Z9Z345"/>
<dbReference type="EMBL" id="NEXX01000001">
    <property type="protein sequence ID" value="OUY08918.1"/>
    <property type="molecule type" value="Genomic_DNA"/>
</dbReference>
<reference evidence="5 6" key="1">
    <citation type="submission" date="2017-05" db="EMBL/GenBank/DDBJ databases">
        <title>Acinetobacter populi ANC 5415 (= PBJ7), whole genome shotgun sequencing project.</title>
        <authorList>
            <person name="Nemec A."/>
            <person name="Radolfova-Krizova L."/>
        </authorList>
    </citation>
    <scope>NUCLEOTIDE SEQUENCE [LARGE SCALE GENOMIC DNA]</scope>
    <source>
        <strain evidence="5 6">PBJ7</strain>
    </source>
</reference>
<accession>A0A1Z9Z345</accession>
<name>A0A1Z9Z345_9GAMM</name>
<proteinExistence type="predicted"/>
<dbReference type="InterPro" id="IPR009057">
    <property type="entry name" value="Homeodomain-like_sf"/>
</dbReference>
<dbReference type="InterPro" id="IPR018060">
    <property type="entry name" value="HTH_AraC"/>
</dbReference>
<evidence type="ECO:0000256" key="2">
    <source>
        <dbReference type="ARBA" id="ARBA00023125"/>
    </source>
</evidence>
<dbReference type="PANTHER" id="PTHR11019:SF190">
    <property type="entry name" value="ARAC-FAMILY REGULATORY PROTEIN"/>
    <property type="match status" value="1"/>
</dbReference>
<dbReference type="SMART" id="SM00342">
    <property type="entry name" value="HTH_ARAC"/>
    <property type="match status" value="1"/>
</dbReference>
<comment type="caution">
    <text evidence="5">The sequence shown here is derived from an EMBL/GenBank/DDBJ whole genome shotgun (WGS) entry which is preliminary data.</text>
</comment>
<dbReference type="Proteomes" id="UP000196536">
    <property type="component" value="Unassembled WGS sequence"/>
</dbReference>
<evidence type="ECO:0000256" key="3">
    <source>
        <dbReference type="ARBA" id="ARBA00023163"/>
    </source>
</evidence>
<dbReference type="SUPFAM" id="SSF51182">
    <property type="entry name" value="RmlC-like cupins"/>
    <property type="match status" value="1"/>
</dbReference>
<protein>
    <recommendedName>
        <fullName evidence="4">HTH araC/xylS-type domain-containing protein</fullName>
    </recommendedName>
</protein>
<dbReference type="Pfam" id="PF12833">
    <property type="entry name" value="HTH_18"/>
    <property type="match status" value="1"/>
</dbReference>
<dbReference type="Gene3D" id="1.10.10.60">
    <property type="entry name" value="Homeodomain-like"/>
    <property type="match status" value="1"/>
</dbReference>
<dbReference type="GO" id="GO:0003700">
    <property type="term" value="F:DNA-binding transcription factor activity"/>
    <property type="evidence" value="ECO:0007669"/>
    <property type="project" value="InterPro"/>
</dbReference>
<keyword evidence="6" id="KW-1185">Reference proteome</keyword>
<organism evidence="5 6">
    <name type="scientific">Acinetobacter populi</name>
    <dbReference type="NCBI Taxonomy" id="1582270"/>
    <lineage>
        <taxon>Bacteria</taxon>
        <taxon>Pseudomonadati</taxon>
        <taxon>Pseudomonadota</taxon>
        <taxon>Gammaproteobacteria</taxon>
        <taxon>Moraxellales</taxon>
        <taxon>Moraxellaceae</taxon>
        <taxon>Acinetobacter</taxon>
    </lineage>
</organism>
<feature type="domain" description="HTH araC/xylS-type" evidence="4">
    <location>
        <begin position="147"/>
        <end position="244"/>
    </location>
</feature>
<dbReference type="InterPro" id="IPR018062">
    <property type="entry name" value="HTH_AraC-typ_CS"/>
</dbReference>
<dbReference type="RefSeq" id="WP_087619574.1">
    <property type="nucleotide sequence ID" value="NZ_NEXX01000001.1"/>
</dbReference>
<keyword evidence="1" id="KW-0805">Transcription regulation</keyword>
<gene>
    <name evidence="5" type="ORF">CAP51_04705</name>
</gene>
<dbReference type="OrthoDB" id="9804543at2"/>
<dbReference type="InterPro" id="IPR011051">
    <property type="entry name" value="RmlC_Cupin_sf"/>
</dbReference>
<dbReference type="PROSITE" id="PS01124">
    <property type="entry name" value="HTH_ARAC_FAMILY_2"/>
    <property type="match status" value="1"/>
</dbReference>
<evidence type="ECO:0000313" key="5">
    <source>
        <dbReference type="EMBL" id="OUY08918.1"/>
    </source>
</evidence>
<dbReference type="PANTHER" id="PTHR11019">
    <property type="entry name" value="HTH-TYPE TRANSCRIPTIONAL REGULATOR NIMR"/>
    <property type="match status" value="1"/>
</dbReference>
<keyword evidence="3" id="KW-0804">Transcription</keyword>
<sequence>MSHLHLDAYQYQAKEEVYPHSNLWGDFNFSLDGILEFNIDQQVYLSPPTFGLWIPPHTPHQAISRYDQETRFICFRISPTLSRHLAATPSVIQISPLISFITQHLLDQRTQQTPLQQWHKLLVLFDELSTAPSHEHYLPLSNDIALKKITDFLLQPQHHALKLHSICTHFAMSERHLLRLFQQHFAMSISEWRNRAKLIYAIDQLKLNVSIKKIALDLNYHHPSAFIEFFKRYTNMTPEQFRLHQLSA</sequence>
<dbReference type="SUPFAM" id="SSF46689">
    <property type="entry name" value="Homeodomain-like"/>
    <property type="match status" value="1"/>
</dbReference>